<comment type="caution">
    <text evidence="1">The sequence shown here is derived from an EMBL/GenBank/DDBJ whole genome shotgun (WGS) entry which is preliminary data.</text>
</comment>
<dbReference type="EMBL" id="CACRXK020000064">
    <property type="protein sequence ID" value="CAB3977721.1"/>
    <property type="molecule type" value="Genomic_DNA"/>
</dbReference>
<gene>
    <name evidence="1" type="ORF">PACLA_8A007195</name>
</gene>
<accession>A0A7D9H7U6</accession>
<keyword evidence="2" id="KW-1185">Reference proteome</keyword>
<proteinExistence type="predicted"/>
<reference evidence="1" key="1">
    <citation type="submission" date="2020-04" db="EMBL/GenBank/DDBJ databases">
        <authorList>
            <person name="Alioto T."/>
            <person name="Alioto T."/>
            <person name="Gomez Garrido J."/>
        </authorList>
    </citation>
    <scope>NUCLEOTIDE SEQUENCE</scope>
    <source>
        <strain evidence="1">A484AB</strain>
    </source>
</reference>
<sequence>MSESTKRYHSPPTGATPGKKPPKRHMQENVKKTSRKSLFQTGTVIKKKNDWSYDEISSLVEYVALYHAPDEASSTVWPTHKNEQFWNKCAEAVNCSNQETNWTGRCTCT</sequence>
<evidence type="ECO:0000313" key="2">
    <source>
        <dbReference type="Proteomes" id="UP001152795"/>
    </source>
</evidence>
<dbReference type="Proteomes" id="UP001152795">
    <property type="component" value="Unassembled WGS sequence"/>
</dbReference>
<organism evidence="1 2">
    <name type="scientific">Paramuricea clavata</name>
    <name type="common">Red gorgonian</name>
    <name type="synonym">Violescent sea-whip</name>
    <dbReference type="NCBI Taxonomy" id="317549"/>
    <lineage>
        <taxon>Eukaryota</taxon>
        <taxon>Metazoa</taxon>
        <taxon>Cnidaria</taxon>
        <taxon>Anthozoa</taxon>
        <taxon>Octocorallia</taxon>
        <taxon>Malacalcyonacea</taxon>
        <taxon>Plexauridae</taxon>
        <taxon>Paramuricea</taxon>
    </lineage>
</organism>
<dbReference type="AlphaFoldDB" id="A0A7D9H7U6"/>
<evidence type="ECO:0000313" key="1">
    <source>
        <dbReference type="EMBL" id="CAB3977721.1"/>
    </source>
</evidence>
<name>A0A7D9H7U6_PARCT</name>
<protein>
    <submittedName>
        <fullName evidence="1">Uncharacterized protein</fullName>
    </submittedName>
</protein>